<organism evidence="3 4">
    <name type="scientific">Microvirga vignae</name>
    <dbReference type="NCBI Taxonomy" id="1225564"/>
    <lineage>
        <taxon>Bacteria</taxon>
        <taxon>Pseudomonadati</taxon>
        <taxon>Pseudomonadota</taxon>
        <taxon>Alphaproteobacteria</taxon>
        <taxon>Hyphomicrobiales</taxon>
        <taxon>Methylobacteriaceae</taxon>
        <taxon>Microvirga</taxon>
    </lineage>
</organism>
<evidence type="ECO:0000259" key="2">
    <source>
        <dbReference type="Pfam" id="PF07158"/>
    </source>
</evidence>
<comment type="caution">
    <text evidence="3">The sequence shown here is derived from an EMBL/GenBank/DDBJ whole genome shotgun (WGS) entry which is preliminary data.</text>
</comment>
<keyword evidence="1" id="KW-0472">Membrane</keyword>
<feature type="transmembrane region" description="Helical" evidence="1">
    <location>
        <begin position="344"/>
        <end position="362"/>
    </location>
</feature>
<dbReference type="STRING" id="1225564.AA309_18980"/>
<keyword evidence="4" id="KW-1185">Reference proteome</keyword>
<feature type="transmembrane region" description="Helical" evidence="1">
    <location>
        <begin position="174"/>
        <end position="195"/>
    </location>
</feature>
<evidence type="ECO:0000313" key="4">
    <source>
        <dbReference type="Proteomes" id="UP000035489"/>
    </source>
</evidence>
<feature type="transmembrane region" description="Helical" evidence="1">
    <location>
        <begin position="136"/>
        <end position="159"/>
    </location>
</feature>
<accession>A0A0H1R901</accession>
<dbReference type="EMBL" id="LCYG01000051">
    <property type="protein sequence ID" value="KLK91673.1"/>
    <property type="molecule type" value="Genomic_DNA"/>
</dbReference>
<protein>
    <submittedName>
        <fullName evidence="3">DeoR faimly transcriptional regulator</fullName>
    </submittedName>
</protein>
<dbReference type="RefSeq" id="WP_047190580.1">
    <property type="nucleotide sequence ID" value="NZ_LCYG01000051.1"/>
</dbReference>
<feature type="transmembrane region" description="Helical" evidence="1">
    <location>
        <begin position="6"/>
        <end position="36"/>
    </location>
</feature>
<feature type="domain" description="Dicarboxylate carrier MatC N-terminal" evidence="2">
    <location>
        <begin position="1"/>
        <end position="149"/>
    </location>
</feature>
<dbReference type="InterPro" id="IPR009827">
    <property type="entry name" value="MatC_N"/>
</dbReference>
<feature type="transmembrane region" description="Helical" evidence="1">
    <location>
        <begin position="48"/>
        <end position="71"/>
    </location>
</feature>
<keyword evidence="1" id="KW-1133">Transmembrane helix</keyword>
<feature type="transmembrane region" description="Helical" evidence="1">
    <location>
        <begin position="425"/>
        <end position="454"/>
    </location>
</feature>
<keyword evidence="1" id="KW-0812">Transmembrane</keyword>
<dbReference type="AlphaFoldDB" id="A0A0H1R901"/>
<sequence>MSPQLISIYALVAMFVVATVLPINMGVLAFVGAFLVGTLVAGQTTSAIIAGFPGGLFLTLVGITFLFAIAQNNGTIDWLVRLAVRGVRGRIVAIPWIMFGISAVLTAVGAVSPGAVAIIAPIALGFAIKYSINPLLMGLMVIHGAQAGGFSPISIYGGITNRIVAKAGLPLNEIVTFLASFGVNLTVAVLLFFVLGGRRLLQARADVSAGQVSQSATAAASATAPVTPAAVAGTAGNLALAVPHVAIAVPQAGPQVYGDAESEALTEERMLSDRRDDALASGGEGADRLAESPHWYRVLTLGGLILLAVLTLAFNLDIGFVAITIGLGLSLIAPNLQKRAMGQVSWPEIMLITGVSTYVVVLEKMGTISFVGDSVAGLASPMLAALLLCFIGAVVSAFASSTAVLGSLIPLAVPFLQSGTGVSPIGFIAAMAVASTIVDVSPFSTNGALVLANAQGVDREAFFRKLMAYGAIVTVVAPIVVWALFVVL</sequence>
<feature type="transmembrane region" description="Helical" evidence="1">
    <location>
        <begin position="466"/>
        <end position="487"/>
    </location>
</feature>
<gene>
    <name evidence="3" type="ORF">AA309_18980</name>
</gene>
<reference evidence="3 4" key="1">
    <citation type="submission" date="2015-05" db="EMBL/GenBank/DDBJ databases">
        <title>Draft genome sequence of Microvirga vignae strain BR3299, a novel nitrogen fixing bacteria isolated from Brazil semi-aired region.</title>
        <authorList>
            <person name="Zilli J.E."/>
            <person name="Passos S.R."/>
            <person name="Leite J."/>
            <person name="Baldani J.I."/>
            <person name="Xavier G.R."/>
            <person name="Rumjaneck N.G."/>
            <person name="Simoes-Araujo J.L."/>
        </authorList>
    </citation>
    <scope>NUCLEOTIDE SEQUENCE [LARGE SCALE GENOMIC DNA]</scope>
    <source>
        <strain evidence="3 4">BR3299</strain>
    </source>
</reference>
<evidence type="ECO:0000256" key="1">
    <source>
        <dbReference type="SAM" id="Phobius"/>
    </source>
</evidence>
<dbReference type="PANTHER" id="PTHR42826">
    <property type="entry name" value="DICARBOXYLATE TRANSPORTER 2.1, CHLOROPLASTIC"/>
    <property type="match status" value="1"/>
</dbReference>
<dbReference type="Proteomes" id="UP000035489">
    <property type="component" value="Unassembled WGS sequence"/>
</dbReference>
<feature type="transmembrane region" description="Helical" evidence="1">
    <location>
        <begin position="383"/>
        <end position="413"/>
    </location>
</feature>
<dbReference type="PATRIC" id="fig|1225564.3.peg.5076"/>
<feature type="transmembrane region" description="Helical" evidence="1">
    <location>
        <begin position="304"/>
        <end position="332"/>
    </location>
</feature>
<feature type="transmembrane region" description="Helical" evidence="1">
    <location>
        <begin position="91"/>
        <end position="124"/>
    </location>
</feature>
<dbReference type="InterPro" id="IPR030676">
    <property type="entry name" value="CitT-rel"/>
</dbReference>
<name>A0A0H1R901_9HYPH</name>
<dbReference type="OrthoDB" id="8738207at2"/>
<proteinExistence type="predicted"/>
<dbReference type="Pfam" id="PF07158">
    <property type="entry name" value="MatC_N"/>
    <property type="match status" value="1"/>
</dbReference>
<evidence type="ECO:0000313" key="3">
    <source>
        <dbReference type="EMBL" id="KLK91673.1"/>
    </source>
</evidence>